<reference evidence="1" key="1">
    <citation type="submission" date="2023-01" db="EMBL/GenBank/DDBJ databases">
        <title>Exophiala dermititidis isolated from Cystic Fibrosis Patient.</title>
        <authorList>
            <person name="Kurbessoian T."/>
            <person name="Crocker A."/>
            <person name="Murante D."/>
            <person name="Hogan D.A."/>
            <person name="Stajich J.E."/>
        </authorList>
    </citation>
    <scope>NUCLEOTIDE SEQUENCE</scope>
    <source>
        <strain evidence="1">Ex8</strain>
    </source>
</reference>
<gene>
    <name evidence="1" type="ORF">HRR80_003103</name>
</gene>
<organism evidence="1 2">
    <name type="scientific">Exophiala dermatitidis</name>
    <name type="common">Black yeast-like fungus</name>
    <name type="synonym">Wangiella dermatitidis</name>
    <dbReference type="NCBI Taxonomy" id="5970"/>
    <lineage>
        <taxon>Eukaryota</taxon>
        <taxon>Fungi</taxon>
        <taxon>Dikarya</taxon>
        <taxon>Ascomycota</taxon>
        <taxon>Pezizomycotina</taxon>
        <taxon>Eurotiomycetes</taxon>
        <taxon>Chaetothyriomycetidae</taxon>
        <taxon>Chaetothyriales</taxon>
        <taxon>Herpotrichiellaceae</taxon>
        <taxon>Exophiala</taxon>
    </lineage>
</organism>
<dbReference type="AlphaFoldDB" id="A0AAN6EWQ3"/>
<proteinExistence type="predicted"/>
<comment type="caution">
    <text evidence="1">The sequence shown here is derived from an EMBL/GenBank/DDBJ whole genome shotgun (WGS) entry which is preliminary data.</text>
</comment>
<sequence length="144" mass="15930">MTIISLLIIITHGSIRKHITSLRHLSLHHCVAPTKSMASLYQKLGENSGTASSRVSYSDFSVDSVRFSGAALFDADLRTEEVNMLLRQDFSKNGFENADEQWSGIDEDINVVYDCRLQVKYKDIYTCTCVSRGAVSTAVSSSEA</sequence>
<name>A0AAN6EWQ3_EXODE</name>
<evidence type="ECO:0000313" key="2">
    <source>
        <dbReference type="Proteomes" id="UP001161757"/>
    </source>
</evidence>
<accession>A0AAN6EWQ3</accession>
<protein>
    <submittedName>
        <fullName evidence="1">Uncharacterized protein</fullName>
    </submittedName>
</protein>
<dbReference type="Proteomes" id="UP001161757">
    <property type="component" value="Unassembled WGS sequence"/>
</dbReference>
<evidence type="ECO:0000313" key="1">
    <source>
        <dbReference type="EMBL" id="KAJ8993065.1"/>
    </source>
</evidence>
<dbReference type="EMBL" id="JAJGCB010000004">
    <property type="protein sequence ID" value="KAJ8993065.1"/>
    <property type="molecule type" value="Genomic_DNA"/>
</dbReference>